<dbReference type="OrthoDB" id="1731546at2759"/>
<reference evidence="2" key="1">
    <citation type="submission" date="2023-05" db="EMBL/GenBank/DDBJ databases">
        <title>Genome and transcriptome analyses reveal genes involved in the formation of fine ridges on petal epidermal cells in Hibiscus trionum.</title>
        <authorList>
            <person name="Koshimizu S."/>
            <person name="Masuda S."/>
            <person name="Ishii T."/>
            <person name="Shirasu K."/>
            <person name="Hoshino A."/>
            <person name="Arita M."/>
        </authorList>
    </citation>
    <scope>NUCLEOTIDE SEQUENCE</scope>
    <source>
        <strain evidence="2">Hamamatsu line</strain>
    </source>
</reference>
<evidence type="ECO:0000313" key="3">
    <source>
        <dbReference type="Proteomes" id="UP001165190"/>
    </source>
</evidence>
<sequence>METGNGNPNPSDVQVQHVTKKSSDELLRKFAELDDHYNKGVAFGKELRTMEMKRRKKNGLGRPRRESWAGGHCDNPSNNGVVERKWLLPPATTRRSTLLKQLGMGRSQIRAREIRNSSIFATIEKTWRKTIEGASRVSMKKHYNRHMRLINDVV</sequence>
<gene>
    <name evidence="2" type="ORF">HRI_000140500</name>
</gene>
<organism evidence="2 3">
    <name type="scientific">Hibiscus trionum</name>
    <name type="common">Flower of an hour</name>
    <dbReference type="NCBI Taxonomy" id="183268"/>
    <lineage>
        <taxon>Eukaryota</taxon>
        <taxon>Viridiplantae</taxon>
        <taxon>Streptophyta</taxon>
        <taxon>Embryophyta</taxon>
        <taxon>Tracheophyta</taxon>
        <taxon>Spermatophyta</taxon>
        <taxon>Magnoliopsida</taxon>
        <taxon>eudicotyledons</taxon>
        <taxon>Gunneridae</taxon>
        <taxon>Pentapetalae</taxon>
        <taxon>rosids</taxon>
        <taxon>malvids</taxon>
        <taxon>Malvales</taxon>
        <taxon>Malvaceae</taxon>
        <taxon>Malvoideae</taxon>
        <taxon>Hibiscus</taxon>
    </lineage>
</organism>
<accession>A0A9W7LHP2</accession>
<evidence type="ECO:0000313" key="2">
    <source>
        <dbReference type="EMBL" id="GMI64712.1"/>
    </source>
</evidence>
<keyword evidence="3" id="KW-1185">Reference proteome</keyword>
<feature type="region of interest" description="Disordered" evidence="1">
    <location>
        <begin position="53"/>
        <end position="81"/>
    </location>
</feature>
<feature type="region of interest" description="Disordered" evidence="1">
    <location>
        <begin position="1"/>
        <end position="21"/>
    </location>
</feature>
<dbReference type="PANTHER" id="PTHR36355:SF1">
    <property type="entry name" value="EXPRESSED PROTEIN"/>
    <property type="match status" value="1"/>
</dbReference>
<name>A0A9W7LHP2_HIBTR</name>
<dbReference type="Proteomes" id="UP001165190">
    <property type="component" value="Unassembled WGS sequence"/>
</dbReference>
<feature type="compositionally biased region" description="Polar residues" evidence="1">
    <location>
        <begin position="1"/>
        <end position="17"/>
    </location>
</feature>
<evidence type="ECO:0000256" key="1">
    <source>
        <dbReference type="SAM" id="MobiDB-lite"/>
    </source>
</evidence>
<protein>
    <submittedName>
        <fullName evidence="2">Uncharacterized protein</fullName>
    </submittedName>
</protein>
<proteinExistence type="predicted"/>
<dbReference type="EMBL" id="BSYR01000003">
    <property type="protein sequence ID" value="GMI64712.1"/>
    <property type="molecule type" value="Genomic_DNA"/>
</dbReference>
<comment type="caution">
    <text evidence="2">The sequence shown here is derived from an EMBL/GenBank/DDBJ whole genome shotgun (WGS) entry which is preliminary data.</text>
</comment>
<dbReference type="AlphaFoldDB" id="A0A9W7LHP2"/>
<dbReference type="PANTHER" id="PTHR36355">
    <property type="entry name" value="EXPRESSED PROTEIN"/>
    <property type="match status" value="1"/>
</dbReference>